<feature type="transmembrane region" description="Helical" evidence="7">
    <location>
        <begin position="363"/>
        <end position="389"/>
    </location>
</feature>
<dbReference type="STRING" id="1220924.W2S3N0"/>
<dbReference type="GeneID" id="19969045"/>
<dbReference type="Gene3D" id="1.20.1740.10">
    <property type="entry name" value="Amino acid/polyamine transporter I"/>
    <property type="match status" value="1"/>
</dbReference>
<evidence type="ECO:0000256" key="3">
    <source>
        <dbReference type="ARBA" id="ARBA00022692"/>
    </source>
</evidence>
<feature type="transmembrane region" description="Helical" evidence="7">
    <location>
        <begin position="524"/>
        <end position="545"/>
    </location>
</feature>
<dbReference type="FunFam" id="1.20.1740.10:FF:000001">
    <property type="entry name" value="Amino acid permease"/>
    <property type="match status" value="1"/>
</dbReference>
<feature type="transmembrane region" description="Helical" evidence="7">
    <location>
        <begin position="161"/>
        <end position="183"/>
    </location>
</feature>
<dbReference type="AlphaFoldDB" id="W2S3N0"/>
<evidence type="ECO:0000256" key="7">
    <source>
        <dbReference type="SAM" id="Phobius"/>
    </source>
</evidence>
<dbReference type="InterPro" id="IPR050524">
    <property type="entry name" value="APC_YAT"/>
</dbReference>
<feature type="transmembrane region" description="Helical" evidence="7">
    <location>
        <begin position="203"/>
        <end position="224"/>
    </location>
</feature>
<keyword evidence="5 7" id="KW-0472">Membrane</keyword>
<evidence type="ECO:0000313" key="9">
    <source>
        <dbReference type="EMBL" id="ETN42549.1"/>
    </source>
</evidence>
<evidence type="ECO:0000313" key="10">
    <source>
        <dbReference type="Proteomes" id="UP000030752"/>
    </source>
</evidence>
<dbReference type="GO" id="GO:0015171">
    <property type="term" value="F:amino acid transmembrane transporter activity"/>
    <property type="evidence" value="ECO:0007669"/>
    <property type="project" value="TreeGrafter"/>
</dbReference>
<dbReference type="InParanoid" id="W2S3N0"/>
<keyword evidence="3 7" id="KW-0812">Transmembrane</keyword>
<keyword evidence="10" id="KW-1185">Reference proteome</keyword>
<evidence type="ECO:0000259" key="8">
    <source>
        <dbReference type="Pfam" id="PF00324"/>
    </source>
</evidence>
<feature type="transmembrane region" description="Helical" evidence="7">
    <location>
        <begin position="284"/>
        <end position="304"/>
    </location>
</feature>
<feature type="region of interest" description="Disordered" evidence="6">
    <location>
        <begin position="1"/>
        <end position="36"/>
    </location>
</feature>
<feature type="transmembrane region" description="Helical" evidence="7">
    <location>
        <begin position="236"/>
        <end position="254"/>
    </location>
</feature>
<organism evidence="9 10">
    <name type="scientific">Cyphellophora europaea (strain CBS 101466)</name>
    <name type="common">Phialophora europaea</name>
    <dbReference type="NCBI Taxonomy" id="1220924"/>
    <lineage>
        <taxon>Eukaryota</taxon>
        <taxon>Fungi</taxon>
        <taxon>Dikarya</taxon>
        <taxon>Ascomycota</taxon>
        <taxon>Pezizomycotina</taxon>
        <taxon>Eurotiomycetes</taxon>
        <taxon>Chaetothyriomycetidae</taxon>
        <taxon>Chaetothyriales</taxon>
        <taxon>Cyphellophoraceae</taxon>
        <taxon>Cyphellophora</taxon>
    </lineage>
</organism>
<comment type="subcellular location">
    <subcellularLocation>
        <location evidence="1">Membrane</location>
        <topology evidence="1">Multi-pass membrane protein</topology>
    </subcellularLocation>
</comment>
<evidence type="ECO:0000256" key="4">
    <source>
        <dbReference type="ARBA" id="ARBA00022989"/>
    </source>
</evidence>
<feature type="transmembrane region" description="Helical" evidence="7">
    <location>
        <begin position="95"/>
        <end position="113"/>
    </location>
</feature>
<gene>
    <name evidence="9" type="ORF">HMPREF1541_01706</name>
</gene>
<dbReference type="PANTHER" id="PTHR43341:SF18">
    <property type="entry name" value="AMINO ACID PERMEASE_ SLC12A DOMAIN-CONTAINING PROTEIN"/>
    <property type="match status" value="1"/>
</dbReference>
<feature type="transmembrane region" description="Helical" evidence="7">
    <location>
        <begin position="497"/>
        <end position="518"/>
    </location>
</feature>
<feature type="compositionally biased region" description="Low complexity" evidence="6">
    <location>
        <begin position="1"/>
        <end position="21"/>
    </location>
</feature>
<feature type="transmembrane region" description="Helical" evidence="7">
    <location>
        <begin position="125"/>
        <end position="149"/>
    </location>
</feature>
<dbReference type="EMBL" id="KB822718">
    <property type="protein sequence ID" value="ETN42549.1"/>
    <property type="molecule type" value="Genomic_DNA"/>
</dbReference>
<proteinExistence type="predicted"/>
<reference evidence="9 10" key="1">
    <citation type="submission" date="2013-03" db="EMBL/GenBank/DDBJ databases">
        <title>The Genome Sequence of Phialophora europaea CBS 101466.</title>
        <authorList>
            <consortium name="The Broad Institute Genomics Platform"/>
            <person name="Cuomo C."/>
            <person name="de Hoog S."/>
            <person name="Gorbushina A."/>
            <person name="Walker B."/>
            <person name="Young S.K."/>
            <person name="Zeng Q."/>
            <person name="Gargeya S."/>
            <person name="Fitzgerald M."/>
            <person name="Haas B."/>
            <person name="Abouelleil A."/>
            <person name="Allen A.W."/>
            <person name="Alvarado L."/>
            <person name="Arachchi H.M."/>
            <person name="Berlin A.M."/>
            <person name="Chapman S.B."/>
            <person name="Gainer-Dewar J."/>
            <person name="Goldberg J."/>
            <person name="Griggs A."/>
            <person name="Gujja S."/>
            <person name="Hansen M."/>
            <person name="Howarth C."/>
            <person name="Imamovic A."/>
            <person name="Ireland A."/>
            <person name="Larimer J."/>
            <person name="McCowan C."/>
            <person name="Murphy C."/>
            <person name="Pearson M."/>
            <person name="Poon T.W."/>
            <person name="Priest M."/>
            <person name="Roberts A."/>
            <person name="Saif S."/>
            <person name="Shea T."/>
            <person name="Sisk P."/>
            <person name="Sykes S."/>
            <person name="Wortman J."/>
            <person name="Nusbaum C."/>
            <person name="Birren B."/>
        </authorList>
    </citation>
    <scope>NUCLEOTIDE SEQUENCE [LARGE SCALE GENOMIC DNA]</scope>
    <source>
        <strain evidence="9 10">CBS 101466</strain>
    </source>
</reference>
<evidence type="ECO:0000256" key="2">
    <source>
        <dbReference type="ARBA" id="ARBA00022448"/>
    </source>
</evidence>
<dbReference type="HOGENOM" id="CLU_007946_12_1_1"/>
<evidence type="ECO:0000256" key="1">
    <source>
        <dbReference type="ARBA" id="ARBA00004141"/>
    </source>
</evidence>
<dbReference type="eggNOG" id="KOG1286">
    <property type="taxonomic scope" value="Eukaryota"/>
</dbReference>
<dbReference type="GO" id="GO:0016020">
    <property type="term" value="C:membrane"/>
    <property type="evidence" value="ECO:0007669"/>
    <property type="project" value="UniProtKB-SubCell"/>
</dbReference>
<evidence type="ECO:0000256" key="5">
    <source>
        <dbReference type="ARBA" id="ARBA00023136"/>
    </source>
</evidence>
<dbReference type="PANTHER" id="PTHR43341">
    <property type="entry name" value="AMINO ACID PERMEASE"/>
    <property type="match status" value="1"/>
</dbReference>
<keyword evidence="2" id="KW-0813">Transport</keyword>
<feature type="domain" description="Amino acid permease/ SLC12A" evidence="8">
    <location>
        <begin position="94"/>
        <end position="555"/>
    </location>
</feature>
<dbReference type="InterPro" id="IPR004841">
    <property type="entry name" value="AA-permease/SLC12A_dom"/>
</dbReference>
<dbReference type="Pfam" id="PF00324">
    <property type="entry name" value="AA_permease"/>
    <property type="match status" value="1"/>
</dbReference>
<sequence>MTRDNATGTTTASSSSRAQSSDADERTPLIASGMAPSHTDKHVIAAGVGSDVESPHHHQHDHDDTIASSSRVEEADFVTLAEQQDLARGLKQRHISLIAIAGAIGTGLFLGLGGSIQTGGPLGALLGYVTVGAIVCCVQFALGEVTALLPVTGSFVRHAEFLVDPALGFAVGWNLVYGNFLSIPTEISAICVLFNFWTDVSPSVWIVVFIGLTFAVGMCFVGVYGEVEFWFAMLKIVFIVFLILLGLVIDLGGVPGTPRMGFRYWKLPGPFVEYIASGSWGQFLGYWAVMSNAVFSFAGVESIAMAAAETRNPRIAIPKACKRVFARVSVFYVLAVLVVGMLVPSNDSRLDDESGTAAQSPFVIAASAAGLHGVPSLVNAIVITSAWSAQNQALLSGTRVLYSLALKQQAPKIFLRTTSWGVPYMCVIAQTAFMFLAFMSLSEGALAVFWWLVDLTACGVLISWISILTNHWRLMLAMKKQGIAMSRLPWHNRWTEWATPAALTLCFLILFTAGFANFTRGNWSAAGFVSSYLDIPLVLTAYVLWKLIKHTKIHDLAAIPLEEALERAARDPGYEEKLPRWRQIVGILWD</sequence>
<dbReference type="RefSeq" id="XP_008714285.1">
    <property type="nucleotide sequence ID" value="XM_008716063.1"/>
</dbReference>
<dbReference type="VEuPathDB" id="FungiDB:HMPREF1541_01706"/>
<evidence type="ECO:0000256" key="6">
    <source>
        <dbReference type="SAM" id="MobiDB-lite"/>
    </source>
</evidence>
<name>W2S3N0_CYPE1</name>
<dbReference type="OrthoDB" id="3900342at2759"/>
<feature type="transmembrane region" description="Helical" evidence="7">
    <location>
        <begin position="324"/>
        <end position="343"/>
    </location>
</feature>
<accession>W2S3N0</accession>
<keyword evidence="4 7" id="KW-1133">Transmembrane helix</keyword>
<feature type="transmembrane region" description="Helical" evidence="7">
    <location>
        <begin position="422"/>
        <end position="442"/>
    </location>
</feature>
<dbReference type="Proteomes" id="UP000030752">
    <property type="component" value="Unassembled WGS sequence"/>
</dbReference>
<feature type="transmembrane region" description="Helical" evidence="7">
    <location>
        <begin position="448"/>
        <end position="476"/>
    </location>
</feature>
<protein>
    <recommendedName>
        <fullName evidence="8">Amino acid permease/ SLC12A domain-containing protein</fullName>
    </recommendedName>
</protein>